<comment type="similarity">
    <text evidence="6">Belongs to the HSP33 family.</text>
</comment>
<reference evidence="7 8" key="1">
    <citation type="journal article" date="2020" name="Microorganisms">
        <title>Osmotic Adaptation and Compatible Solute Biosynthesis of Phototrophic Bacteria as Revealed from Genome Analyses.</title>
        <authorList>
            <person name="Imhoff J.F."/>
            <person name="Rahn T."/>
            <person name="Kunzel S."/>
            <person name="Keller A."/>
            <person name="Neulinger S.C."/>
        </authorList>
    </citation>
    <scope>NUCLEOTIDE SEQUENCE [LARGE SCALE GENOMIC DNA]</scope>
    <source>
        <strain evidence="7 8">DSM 6210</strain>
    </source>
</reference>
<evidence type="ECO:0000256" key="4">
    <source>
        <dbReference type="ARBA" id="ARBA00023186"/>
    </source>
</evidence>
<dbReference type="InterPro" id="IPR023212">
    <property type="entry name" value="Hsp33_helix_hairpin_bin_dom_sf"/>
</dbReference>
<dbReference type="InterPro" id="IPR000397">
    <property type="entry name" value="Heat_shock_Hsp33"/>
</dbReference>
<dbReference type="Gene3D" id="3.55.30.10">
    <property type="entry name" value="Hsp33 domain"/>
    <property type="match status" value="1"/>
</dbReference>
<sequence>MPQPDTLHRFLFEQLGVRGQLVCLDAAYQAVLSRHSYPAPVQSLLGEALASVLLLTATLKFEGSLTLQAQGSGPIRTLVVQGSHNGKVRGLAHWDGDVPAGTLEERFGTGHLALTLQPTRGEHYQGIVPLEGPGLGAAIDAYFGHSEQLPTRLWLAVDGSRAVGLMLQRMPGTVEDADGWERTVTLAGTVEARELLTLPVQSLLRRLFHQEDVRLFEPEPVAFRCGCSRGRIEETLRALGRAEVDAIVAEQGDIAVTCEFCNRDYRFDAVDARELFSDSVVPTGVGDSKH</sequence>
<name>A0ABS1CKA4_9GAMM</name>
<keyword evidence="8" id="KW-1185">Reference proteome</keyword>
<evidence type="ECO:0000256" key="2">
    <source>
        <dbReference type="ARBA" id="ARBA00022833"/>
    </source>
</evidence>
<accession>A0ABS1CKA4</accession>
<dbReference type="SUPFAM" id="SSF64397">
    <property type="entry name" value="Hsp33 domain"/>
    <property type="match status" value="1"/>
</dbReference>
<dbReference type="PANTHER" id="PTHR30111:SF1">
    <property type="entry name" value="33 KDA CHAPERONIN"/>
    <property type="match status" value="1"/>
</dbReference>
<keyword evidence="1 6" id="KW-0963">Cytoplasm</keyword>
<keyword evidence="2 6" id="KW-0862">Zinc</keyword>
<comment type="caution">
    <text evidence="7">The sequence shown here is derived from an EMBL/GenBank/DDBJ whole genome shotgun (WGS) entry which is preliminary data.</text>
</comment>
<feature type="disulfide bond" description="Redox-active" evidence="6">
    <location>
        <begin position="225"/>
        <end position="227"/>
    </location>
</feature>
<dbReference type="HAMAP" id="MF_00117">
    <property type="entry name" value="HslO"/>
    <property type="match status" value="1"/>
</dbReference>
<dbReference type="EMBL" id="NRRV01000043">
    <property type="protein sequence ID" value="MBK1632262.1"/>
    <property type="molecule type" value="Genomic_DNA"/>
</dbReference>
<protein>
    <recommendedName>
        <fullName evidence="6">33 kDa chaperonin</fullName>
    </recommendedName>
    <alternativeName>
        <fullName evidence="6">Heat shock protein 33 homolog</fullName>
        <shortName evidence="6">HSP33</shortName>
    </alternativeName>
</protein>
<gene>
    <name evidence="6" type="primary">hslO</name>
    <name evidence="7" type="ORF">CKO31_16250</name>
</gene>
<evidence type="ECO:0000256" key="3">
    <source>
        <dbReference type="ARBA" id="ARBA00023157"/>
    </source>
</evidence>
<evidence type="ECO:0000256" key="1">
    <source>
        <dbReference type="ARBA" id="ARBA00022490"/>
    </source>
</evidence>
<evidence type="ECO:0000313" key="7">
    <source>
        <dbReference type="EMBL" id="MBK1632262.1"/>
    </source>
</evidence>
<dbReference type="PANTHER" id="PTHR30111">
    <property type="entry name" value="33 KDA CHAPERONIN"/>
    <property type="match status" value="1"/>
</dbReference>
<dbReference type="Gene3D" id="1.10.287.480">
    <property type="entry name" value="helix hairpin bin"/>
    <property type="match status" value="1"/>
</dbReference>
<evidence type="ECO:0000313" key="8">
    <source>
        <dbReference type="Proteomes" id="UP000748752"/>
    </source>
</evidence>
<dbReference type="PIRSF" id="PIRSF005261">
    <property type="entry name" value="Heat_shock_Hsp33"/>
    <property type="match status" value="1"/>
</dbReference>
<evidence type="ECO:0000256" key="5">
    <source>
        <dbReference type="ARBA" id="ARBA00023284"/>
    </source>
</evidence>
<comment type="PTM">
    <text evidence="6">Under oxidizing conditions two disulfide bonds are formed involving the reactive cysteines. Under reducing conditions zinc is bound to the reactive cysteines and the protein is inactive.</text>
</comment>
<dbReference type="CDD" id="cd00498">
    <property type="entry name" value="Hsp33"/>
    <property type="match status" value="1"/>
</dbReference>
<dbReference type="Proteomes" id="UP000748752">
    <property type="component" value="Unassembled WGS sequence"/>
</dbReference>
<dbReference type="NCBIfam" id="NF001033">
    <property type="entry name" value="PRK00114.1"/>
    <property type="match status" value="1"/>
</dbReference>
<dbReference type="Pfam" id="PF01430">
    <property type="entry name" value="HSP33"/>
    <property type="match status" value="1"/>
</dbReference>
<feature type="disulfide bond" description="Redox-active" evidence="6">
    <location>
        <begin position="258"/>
        <end position="261"/>
    </location>
</feature>
<organism evidence="7 8">
    <name type="scientific">Thiohalocapsa halophila</name>
    <dbReference type="NCBI Taxonomy" id="69359"/>
    <lineage>
        <taxon>Bacteria</taxon>
        <taxon>Pseudomonadati</taxon>
        <taxon>Pseudomonadota</taxon>
        <taxon>Gammaproteobacteria</taxon>
        <taxon>Chromatiales</taxon>
        <taxon>Chromatiaceae</taxon>
        <taxon>Thiohalocapsa</taxon>
    </lineage>
</organism>
<proteinExistence type="inferred from homology"/>
<dbReference type="InterPro" id="IPR016153">
    <property type="entry name" value="Heat_shock_Hsp33_N"/>
</dbReference>
<keyword evidence="5 6" id="KW-0676">Redox-active center</keyword>
<comment type="function">
    <text evidence="6">Redox regulated molecular chaperone. Protects both thermally unfolding and oxidatively damaged proteins from irreversible aggregation. Plays an important role in the bacterial defense system toward oxidative stress.</text>
</comment>
<dbReference type="SUPFAM" id="SSF118352">
    <property type="entry name" value="HSP33 redox switch-like"/>
    <property type="match status" value="1"/>
</dbReference>
<dbReference type="Gene3D" id="3.90.1280.10">
    <property type="entry name" value="HSP33 redox switch-like"/>
    <property type="match status" value="1"/>
</dbReference>
<keyword evidence="4 6" id="KW-0143">Chaperone</keyword>
<comment type="subcellular location">
    <subcellularLocation>
        <location evidence="6">Cytoplasm</location>
    </subcellularLocation>
</comment>
<keyword evidence="3 6" id="KW-1015">Disulfide bond</keyword>
<evidence type="ECO:0000256" key="6">
    <source>
        <dbReference type="HAMAP-Rule" id="MF_00117"/>
    </source>
</evidence>
<dbReference type="InterPro" id="IPR016154">
    <property type="entry name" value="Heat_shock_Hsp33_C"/>
</dbReference>